<sequence>MFAILPDFTPRDSHALWYTSSRAPFPSGGPRDAQHADLTTANGGGNGPNSTGHGSHPPRSRGHVLERTALARLATDEQHLHRRRLNVQNFGSGWLRPPGIPKTLHQMREEKREQEEHQESLRREQLAQELAEAAGRPEDGMMDDVQLDGAQDLDDEIPDADDQFSMGNDDDDGDEQDEDPGDDDDDDDDARDAGVTQVDDAALREERQNDLVAARMRMTDDAFREALVRGDADGDDMYGGEEGDFDEHVQGHMLDEDDFASGVAGGDDTGLDMGGDLDDDIPEAESGGYEHTDSEADYSSNGSGGEAAQAHYRDDGDESEVGRDSDDGDESEVGRDSDDGDDDGSRRDDSDDFAEDDIGFAPRTAPLGPPQSPTMPGRASARTSMDLSNLLSHDESSFMDSSPAQSRRARYG</sequence>
<feature type="region of interest" description="Disordered" evidence="1">
    <location>
        <begin position="19"/>
        <end position="61"/>
    </location>
</feature>
<proteinExistence type="predicted"/>
<reference evidence="2 3" key="1">
    <citation type="journal article" date="2014" name="Genome Biol. Evol.">
        <title>Comparative genomics and transcriptomics analyses reveal divergent lifestyle features of nematode endoparasitic fungus Hirsutella minnesotensis.</title>
        <authorList>
            <person name="Lai Y."/>
            <person name="Liu K."/>
            <person name="Zhang X."/>
            <person name="Zhang X."/>
            <person name="Li K."/>
            <person name="Wang N."/>
            <person name="Shu C."/>
            <person name="Wu Y."/>
            <person name="Wang C."/>
            <person name="Bushley K.E."/>
            <person name="Xiang M."/>
            <person name="Liu X."/>
        </authorList>
    </citation>
    <scope>NUCLEOTIDE SEQUENCE [LARGE SCALE GENOMIC DNA]</scope>
    <source>
        <strain evidence="2 3">3608</strain>
    </source>
</reference>
<evidence type="ECO:0008006" key="4">
    <source>
        <dbReference type="Google" id="ProtNLM"/>
    </source>
</evidence>
<feature type="compositionally biased region" description="Basic and acidic residues" evidence="1">
    <location>
        <begin position="332"/>
        <end position="349"/>
    </location>
</feature>
<dbReference type="AlphaFoldDB" id="A0A0F7ZUX0"/>
<evidence type="ECO:0000313" key="2">
    <source>
        <dbReference type="EMBL" id="KJZ75598.1"/>
    </source>
</evidence>
<protein>
    <recommendedName>
        <fullName evidence="4">Anaphase-promoting complex, subunit 15/MND2</fullName>
    </recommendedName>
</protein>
<gene>
    <name evidence="2" type="ORF">HIM_05061</name>
</gene>
<dbReference type="Pfam" id="PF05841">
    <property type="entry name" value="Apc15p"/>
    <property type="match status" value="1"/>
</dbReference>
<feature type="region of interest" description="Disordered" evidence="1">
    <location>
        <begin position="134"/>
        <end position="207"/>
    </location>
</feature>
<dbReference type="OrthoDB" id="5320532at2759"/>
<dbReference type="InterPro" id="IPR008402">
    <property type="entry name" value="APC_su15/mnd2"/>
</dbReference>
<accession>A0A0F7ZUX0</accession>
<dbReference type="Proteomes" id="UP000054481">
    <property type="component" value="Unassembled WGS sequence"/>
</dbReference>
<name>A0A0F7ZUX0_9HYPO</name>
<feature type="compositionally biased region" description="Acidic residues" evidence="1">
    <location>
        <begin position="140"/>
        <end position="190"/>
    </location>
</feature>
<evidence type="ECO:0000256" key="1">
    <source>
        <dbReference type="SAM" id="MobiDB-lite"/>
    </source>
</evidence>
<keyword evidence="3" id="KW-1185">Reference proteome</keyword>
<dbReference type="GO" id="GO:0005680">
    <property type="term" value="C:anaphase-promoting complex"/>
    <property type="evidence" value="ECO:0007669"/>
    <property type="project" value="InterPro"/>
</dbReference>
<feature type="compositionally biased region" description="Polar residues" evidence="1">
    <location>
        <begin position="381"/>
        <end position="391"/>
    </location>
</feature>
<dbReference type="EMBL" id="KQ030516">
    <property type="protein sequence ID" value="KJZ75598.1"/>
    <property type="molecule type" value="Genomic_DNA"/>
</dbReference>
<dbReference type="GO" id="GO:0031145">
    <property type="term" value="P:anaphase-promoting complex-dependent catabolic process"/>
    <property type="evidence" value="ECO:0007669"/>
    <property type="project" value="InterPro"/>
</dbReference>
<feature type="region of interest" description="Disordered" evidence="1">
    <location>
        <begin position="255"/>
        <end position="412"/>
    </location>
</feature>
<evidence type="ECO:0000313" key="3">
    <source>
        <dbReference type="Proteomes" id="UP000054481"/>
    </source>
</evidence>
<organism evidence="2 3">
    <name type="scientific">Hirsutella minnesotensis 3608</name>
    <dbReference type="NCBI Taxonomy" id="1043627"/>
    <lineage>
        <taxon>Eukaryota</taxon>
        <taxon>Fungi</taxon>
        <taxon>Dikarya</taxon>
        <taxon>Ascomycota</taxon>
        <taxon>Pezizomycotina</taxon>
        <taxon>Sordariomycetes</taxon>
        <taxon>Hypocreomycetidae</taxon>
        <taxon>Hypocreales</taxon>
        <taxon>Ophiocordycipitaceae</taxon>
        <taxon>Hirsutella</taxon>
    </lineage>
</organism>